<gene>
    <name evidence="2" type="ORF">R5R35_011909</name>
</gene>
<dbReference type="EMBL" id="JAZDUA010000020">
    <property type="protein sequence ID" value="KAK7872784.1"/>
    <property type="molecule type" value="Genomic_DNA"/>
</dbReference>
<feature type="signal peptide" evidence="1">
    <location>
        <begin position="1"/>
        <end position="18"/>
    </location>
</feature>
<evidence type="ECO:0000256" key="1">
    <source>
        <dbReference type="SAM" id="SignalP"/>
    </source>
</evidence>
<evidence type="ECO:0000313" key="3">
    <source>
        <dbReference type="Proteomes" id="UP001378592"/>
    </source>
</evidence>
<accession>A0AAN9WKQ5</accession>
<sequence>MNSLVLCALVLAACGALAFPQRNPSYAPNGVDYPRPFGSSSDEALSDRFGGAAATPRYDAYGHDVNVVNKVAALPESQQPFWYRNRDHISDHIGLSQTGGGGAAQAAQGAGKA</sequence>
<reference evidence="2 3" key="1">
    <citation type="submission" date="2024-03" db="EMBL/GenBank/DDBJ databases">
        <title>The genome assembly and annotation of the cricket Gryllus longicercus Weissman &amp; Gray.</title>
        <authorList>
            <person name="Szrajer S."/>
            <person name="Gray D."/>
            <person name="Ylla G."/>
        </authorList>
    </citation>
    <scope>NUCLEOTIDE SEQUENCE [LARGE SCALE GENOMIC DNA]</scope>
    <source>
        <strain evidence="2">DAG 2021-001</strain>
        <tissue evidence="2">Whole body minus gut</tissue>
    </source>
</reference>
<evidence type="ECO:0000313" key="2">
    <source>
        <dbReference type="EMBL" id="KAK7872784.1"/>
    </source>
</evidence>
<dbReference type="AlphaFoldDB" id="A0AAN9WKQ5"/>
<proteinExistence type="predicted"/>
<feature type="chain" id="PRO_5042967444" evidence="1">
    <location>
        <begin position="19"/>
        <end position="113"/>
    </location>
</feature>
<protein>
    <submittedName>
        <fullName evidence="2">Uncharacterized protein</fullName>
    </submittedName>
</protein>
<keyword evidence="3" id="KW-1185">Reference proteome</keyword>
<organism evidence="2 3">
    <name type="scientific">Gryllus longicercus</name>
    <dbReference type="NCBI Taxonomy" id="2509291"/>
    <lineage>
        <taxon>Eukaryota</taxon>
        <taxon>Metazoa</taxon>
        <taxon>Ecdysozoa</taxon>
        <taxon>Arthropoda</taxon>
        <taxon>Hexapoda</taxon>
        <taxon>Insecta</taxon>
        <taxon>Pterygota</taxon>
        <taxon>Neoptera</taxon>
        <taxon>Polyneoptera</taxon>
        <taxon>Orthoptera</taxon>
        <taxon>Ensifera</taxon>
        <taxon>Gryllidea</taxon>
        <taxon>Grylloidea</taxon>
        <taxon>Gryllidae</taxon>
        <taxon>Gryllinae</taxon>
        <taxon>Gryllus</taxon>
    </lineage>
</organism>
<name>A0AAN9WKQ5_9ORTH</name>
<comment type="caution">
    <text evidence="2">The sequence shown here is derived from an EMBL/GenBank/DDBJ whole genome shotgun (WGS) entry which is preliminary data.</text>
</comment>
<keyword evidence="1" id="KW-0732">Signal</keyword>
<dbReference type="Proteomes" id="UP001378592">
    <property type="component" value="Unassembled WGS sequence"/>
</dbReference>